<dbReference type="SUPFAM" id="SSF52540">
    <property type="entry name" value="P-loop containing nucleoside triphosphate hydrolases"/>
    <property type="match status" value="1"/>
</dbReference>
<dbReference type="SMART" id="SM00962">
    <property type="entry name" value="SRP54"/>
    <property type="match status" value="1"/>
</dbReference>
<comment type="similarity">
    <text evidence="2">Belongs to the GTP-binding SRP family.</text>
</comment>
<dbReference type="InterPro" id="IPR027417">
    <property type="entry name" value="P-loop_NTPase"/>
</dbReference>
<keyword evidence="7" id="KW-0282">Flagellum</keyword>
<accession>A0A1G7M4D5</accession>
<evidence type="ECO:0000256" key="2">
    <source>
        <dbReference type="ARBA" id="ARBA00008531"/>
    </source>
</evidence>
<feature type="domain" description="SRP54-type proteins GTP-binding" evidence="6">
    <location>
        <begin position="120"/>
        <end position="309"/>
    </location>
</feature>
<dbReference type="GO" id="GO:0006614">
    <property type="term" value="P:SRP-dependent cotranslational protein targeting to membrane"/>
    <property type="evidence" value="ECO:0007669"/>
    <property type="project" value="InterPro"/>
</dbReference>
<dbReference type="EMBL" id="FNCE01000001">
    <property type="protein sequence ID" value="SDF56486.1"/>
    <property type="molecule type" value="Genomic_DNA"/>
</dbReference>
<protein>
    <submittedName>
        <fullName evidence="7">Flagellar biosynthesis protein FlhF</fullName>
    </submittedName>
</protein>
<dbReference type="Proteomes" id="UP000199415">
    <property type="component" value="Unassembled WGS sequence"/>
</dbReference>
<dbReference type="Pfam" id="PF00448">
    <property type="entry name" value="SRP54"/>
    <property type="match status" value="1"/>
</dbReference>
<dbReference type="Gene3D" id="3.40.50.300">
    <property type="entry name" value="P-loop containing nucleotide triphosphate hydrolases"/>
    <property type="match status" value="1"/>
</dbReference>
<evidence type="ECO:0000259" key="6">
    <source>
        <dbReference type="SMART" id="SM00962"/>
    </source>
</evidence>
<evidence type="ECO:0000313" key="8">
    <source>
        <dbReference type="Proteomes" id="UP000199415"/>
    </source>
</evidence>
<evidence type="ECO:0000256" key="1">
    <source>
        <dbReference type="ARBA" id="ARBA00004413"/>
    </source>
</evidence>
<keyword evidence="7" id="KW-0966">Cell projection</keyword>
<proteinExistence type="inferred from homology"/>
<dbReference type="PANTHER" id="PTHR43134">
    <property type="entry name" value="SIGNAL RECOGNITION PARTICLE RECEPTOR SUBUNIT ALPHA"/>
    <property type="match status" value="1"/>
</dbReference>
<evidence type="ECO:0000256" key="3">
    <source>
        <dbReference type="ARBA" id="ARBA00022741"/>
    </source>
</evidence>
<evidence type="ECO:0000256" key="4">
    <source>
        <dbReference type="ARBA" id="ARBA00023134"/>
    </source>
</evidence>
<dbReference type="GO" id="GO:0003924">
    <property type="term" value="F:GTPase activity"/>
    <property type="evidence" value="ECO:0007669"/>
    <property type="project" value="TreeGrafter"/>
</dbReference>
<dbReference type="PANTHER" id="PTHR43134:SF3">
    <property type="entry name" value="FLAGELLAR BIOSYNTHESIS PROTEIN FLHF"/>
    <property type="match status" value="1"/>
</dbReference>
<gene>
    <name evidence="7" type="ORF">SAMN05216241_101475</name>
</gene>
<dbReference type="RefSeq" id="WP_090018490.1">
    <property type="nucleotide sequence ID" value="NZ_FNCE01000001.1"/>
</dbReference>
<dbReference type="STRING" id="1082479.SAMN05216241_101475"/>
<dbReference type="GO" id="GO:0005047">
    <property type="term" value="F:signal recognition particle binding"/>
    <property type="evidence" value="ECO:0007669"/>
    <property type="project" value="TreeGrafter"/>
</dbReference>
<dbReference type="AlphaFoldDB" id="A0A1G7M4D5"/>
<sequence length="326" mass="33954">MRLKTFTAESLPAAMELVRERLGDDAVILSSQPDPDGGGFRVTAALEGEQAQTGFFDGEAGLEAFNILSETLDYHRVPTELMDALLDHCGRTHANSPTEALAEAIATEMSFTPPPQKPMKTPLLLMGPPGAGKTATAAKLAAQVRVRGGGATMITMDTGKAGSLSQIQAFAEALGARLKQAHDADSLKKALQGAGRNHFVVIDAIGAGPFDHDSMQELEEWLGVSGATGVLVKQAGTDPVEAVETALAYADLGVFYYIPTKTDATRRLGDVLSAAHSARLTLMGMGVAPTIGAGLRAVDAHHLARMLLPEDVAAEEDAISGNGASA</sequence>
<evidence type="ECO:0000256" key="5">
    <source>
        <dbReference type="ARBA" id="ARBA00023136"/>
    </source>
</evidence>
<keyword evidence="4" id="KW-0342">GTP-binding</keyword>
<keyword evidence="5" id="KW-0472">Membrane</keyword>
<dbReference type="InterPro" id="IPR000897">
    <property type="entry name" value="SRP54_GTPase_dom"/>
</dbReference>
<reference evidence="7 8" key="1">
    <citation type="submission" date="2016-10" db="EMBL/GenBank/DDBJ databases">
        <authorList>
            <person name="de Groot N.N."/>
        </authorList>
    </citation>
    <scope>NUCLEOTIDE SEQUENCE [LARGE SCALE GENOMIC DNA]</scope>
    <source>
        <strain evidence="7 8">DSM 25584</strain>
    </source>
</reference>
<keyword evidence="8" id="KW-1185">Reference proteome</keyword>
<name>A0A1G7M4D5_9PROT</name>
<keyword evidence="3" id="KW-0547">Nucleotide-binding</keyword>
<keyword evidence="7" id="KW-0969">Cilium</keyword>
<comment type="subcellular location">
    <subcellularLocation>
        <location evidence="1">Cell membrane</location>
        <topology evidence="1">Peripheral membrane protein</topology>
        <orientation evidence="1">Cytoplasmic side</orientation>
    </subcellularLocation>
</comment>
<evidence type="ECO:0000313" key="7">
    <source>
        <dbReference type="EMBL" id="SDF56486.1"/>
    </source>
</evidence>
<dbReference type="GO" id="GO:0005525">
    <property type="term" value="F:GTP binding"/>
    <property type="evidence" value="ECO:0007669"/>
    <property type="project" value="UniProtKB-KW"/>
</dbReference>
<dbReference type="OrthoDB" id="9778554at2"/>
<organism evidence="7 8">
    <name type="scientific">Limimonas halophila</name>
    <dbReference type="NCBI Taxonomy" id="1082479"/>
    <lineage>
        <taxon>Bacteria</taxon>
        <taxon>Pseudomonadati</taxon>
        <taxon>Pseudomonadota</taxon>
        <taxon>Alphaproteobacteria</taxon>
        <taxon>Rhodospirillales</taxon>
        <taxon>Rhodovibrionaceae</taxon>
        <taxon>Limimonas</taxon>
    </lineage>
</organism>
<dbReference type="GO" id="GO:0005886">
    <property type="term" value="C:plasma membrane"/>
    <property type="evidence" value="ECO:0007669"/>
    <property type="project" value="UniProtKB-SubCell"/>
</dbReference>